<dbReference type="Gene3D" id="3.60.15.10">
    <property type="entry name" value="Ribonuclease Z/Hydroxyacylglutathione hydrolase-like"/>
    <property type="match status" value="1"/>
</dbReference>
<accession>A0A7Z7AV74</accession>
<keyword evidence="3" id="KW-1185">Reference proteome</keyword>
<evidence type="ECO:0000313" key="2">
    <source>
        <dbReference type="EMBL" id="SDF44988.1"/>
    </source>
</evidence>
<dbReference type="SMART" id="SM00849">
    <property type="entry name" value="Lactamase_B"/>
    <property type="match status" value="1"/>
</dbReference>
<dbReference type="OrthoDB" id="53037at2157"/>
<dbReference type="PANTHER" id="PTHR42663:SF12">
    <property type="entry name" value="ATP-BINDING PROTEIN PHNP"/>
    <property type="match status" value="1"/>
</dbReference>
<proteinExistence type="predicted"/>
<organism evidence="2 3">
    <name type="scientific">Methanolobus vulcani</name>
    <dbReference type="NCBI Taxonomy" id="38026"/>
    <lineage>
        <taxon>Archaea</taxon>
        <taxon>Methanobacteriati</taxon>
        <taxon>Methanobacteriota</taxon>
        <taxon>Stenosarchaea group</taxon>
        <taxon>Methanomicrobia</taxon>
        <taxon>Methanosarcinales</taxon>
        <taxon>Methanosarcinaceae</taxon>
        <taxon>Methanolobus</taxon>
    </lineage>
</organism>
<gene>
    <name evidence="2" type="ORF">SAMN04488589_0559</name>
</gene>
<name>A0A7Z7AV74_9EURY</name>
<sequence>MKITLLGTGDATGTPVIGCNCPTCQDALKGTKSQRTRFAVLVESSEGTVLIDSGPDLRYQLLKAGTRHINGVIWTHGHYDHFAGFAEFHRVQYNVDVYGLSETLEYILGYLQFLHPKKHEREMYEPFNLIGLEFTLFEVIHPPVKKSIGVMIREGDTKVVITGDTQREIPQKSIDLIMEPDLLIADAIVPPTVEVKKHMNTEEALDLANEIKAKKVIFTHLSHFFAPHEEAIKEYPLGYDGMVFEYPEK</sequence>
<evidence type="ECO:0000313" key="3">
    <source>
        <dbReference type="Proteomes" id="UP000199259"/>
    </source>
</evidence>
<dbReference type="CDD" id="cd16279">
    <property type="entry name" value="metallo-hydrolase-like_MBL-fold"/>
    <property type="match status" value="1"/>
</dbReference>
<evidence type="ECO:0000259" key="1">
    <source>
        <dbReference type="SMART" id="SM00849"/>
    </source>
</evidence>
<dbReference type="PANTHER" id="PTHR42663">
    <property type="entry name" value="HYDROLASE C777.06C-RELATED-RELATED"/>
    <property type="match status" value="1"/>
</dbReference>
<dbReference type="EMBL" id="FNCA01000002">
    <property type="protein sequence ID" value="SDF44988.1"/>
    <property type="molecule type" value="Genomic_DNA"/>
</dbReference>
<feature type="domain" description="Metallo-beta-lactamase" evidence="1">
    <location>
        <begin position="36"/>
        <end position="220"/>
    </location>
</feature>
<protein>
    <submittedName>
        <fullName evidence="2">Phosphoribosyl 1,2-cyclic phosphate phosphodiesterase</fullName>
    </submittedName>
</protein>
<dbReference type="InterPro" id="IPR036866">
    <property type="entry name" value="RibonucZ/Hydroxyglut_hydro"/>
</dbReference>
<dbReference type="Proteomes" id="UP000199259">
    <property type="component" value="Unassembled WGS sequence"/>
</dbReference>
<comment type="caution">
    <text evidence="2">The sequence shown here is derived from an EMBL/GenBank/DDBJ whole genome shotgun (WGS) entry which is preliminary data.</text>
</comment>
<dbReference type="RefSeq" id="WP_091708527.1">
    <property type="nucleotide sequence ID" value="NZ_FNCA01000002.1"/>
</dbReference>
<dbReference type="Pfam" id="PF12706">
    <property type="entry name" value="Lactamase_B_2"/>
    <property type="match status" value="1"/>
</dbReference>
<dbReference type="SUPFAM" id="SSF56281">
    <property type="entry name" value="Metallo-hydrolase/oxidoreductase"/>
    <property type="match status" value="1"/>
</dbReference>
<dbReference type="InterPro" id="IPR001279">
    <property type="entry name" value="Metallo-B-lactamas"/>
</dbReference>
<reference evidence="2 3" key="1">
    <citation type="submission" date="2016-10" db="EMBL/GenBank/DDBJ databases">
        <authorList>
            <person name="Varghese N."/>
            <person name="Submissions S."/>
        </authorList>
    </citation>
    <scope>NUCLEOTIDE SEQUENCE [LARGE SCALE GENOMIC DNA]</scope>
    <source>
        <strain evidence="2 3">PL 12/M</strain>
    </source>
</reference>
<dbReference type="AlphaFoldDB" id="A0A7Z7AV74"/>